<evidence type="ECO:0000256" key="1">
    <source>
        <dbReference type="SAM" id="MobiDB-lite"/>
    </source>
</evidence>
<feature type="region of interest" description="Disordered" evidence="1">
    <location>
        <begin position="24"/>
        <end position="53"/>
    </location>
</feature>
<organism evidence="2 3">
    <name type="scientific">Serratia plymuthica</name>
    <dbReference type="NCBI Taxonomy" id="82996"/>
    <lineage>
        <taxon>Bacteria</taxon>
        <taxon>Pseudomonadati</taxon>
        <taxon>Pseudomonadota</taxon>
        <taxon>Gammaproteobacteria</taxon>
        <taxon>Enterobacterales</taxon>
        <taxon>Yersiniaceae</taxon>
        <taxon>Serratia</taxon>
    </lineage>
</organism>
<dbReference type="EMBL" id="CP065673">
    <property type="protein sequence ID" value="QPS22852.1"/>
    <property type="molecule type" value="Genomic_DNA"/>
</dbReference>
<accession>A0A7T2SWN3</accession>
<gene>
    <name evidence="2" type="ORF">I6G64_10955</name>
</gene>
<evidence type="ECO:0000313" key="2">
    <source>
        <dbReference type="EMBL" id="QPS22852.1"/>
    </source>
</evidence>
<sequence length="53" mass="5826">MNQNDGFIPKPKLAWGIFYTHSAVPPSGKAPINHRSSSESDKGKQPGTFNKKK</sequence>
<dbReference type="Proteomes" id="UP000594967">
    <property type="component" value="Chromosome"/>
</dbReference>
<proteinExistence type="predicted"/>
<protein>
    <submittedName>
        <fullName evidence="2">Uncharacterized protein</fullName>
    </submittedName>
</protein>
<name>A0A7T2SWN3_SERPL</name>
<evidence type="ECO:0000313" key="3">
    <source>
        <dbReference type="Proteomes" id="UP000594967"/>
    </source>
</evidence>
<dbReference type="RefSeq" id="WP_155729017.1">
    <property type="nucleotide sequence ID" value="NZ_CAMITG010000014.1"/>
</dbReference>
<reference evidence="2 3" key="1">
    <citation type="submission" date="2020-12" db="EMBL/GenBank/DDBJ databases">
        <title>FDA dAtabase for Regulatory Grade micrObial Sequences (FDA-ARGOS): Supporting development and validation of Infectious Disease Dx tests.</title>
        <authorList>
            <person name="Sproer C."/>
            <person name="Gronow S."/>
            <person name="Severitt S."/>
            <person name="Schroder I."/>
            <person name="Tallon L."/>
            <person name="Sadzewicz L."/>
            <person name="Zhao X."/>
            <person name="Boylan J."/>
            <person name="Ott S."/>
            <person name="Bowen H."/>
            <person name="Vavikolanu K."/>
            <person name="Mehta A."/>
            <person name="Aluvathingal J."/>
            <person name="Nadendla S."/>
            <person name="Lowell S."/>
            <person name="Myers T."/>
            <person name="Yan Y."/>
            <person name="Sichtig H."/>
        </authorList>
    </citation>
    <scope>NUCLEOTIDE SEQUENCE [LARGE SCALE GENOMIC DNA]</scope>
    <source>
        <strain evidence="2 3">FDAARGOS_907</strain>
    </source>
</reference>
<keyword evidence="3" id="KW-1185">Reference proteome</keyword>